<proteinExistence type="predicted"/>
<dbReference type="InterPro" id="IPR003148">
    <property type="entry name" value="RCK_N"/>
</dbReference>
<keyword evidence="1" id="KW-1133">Transmembrane helix</keyword>
<dbReference type="SUPFAM" id="SSF81324">
    <property type="entry name" value="Voltage-gated potassium channels"/>
    <property type="match status" value="1"/>
</dbReference>
<dbReference type="PANTHER" id="PTHR43833:SF9">
    <property type="entry name" value="POTASSIUM CHANNEL PROTEIN YUGO-RELATED"/>
    <property type="match status" value="1"/>
</dbReference>
<dbReference type="InterPro" id="IPR050721">
    <property type="entry name" value="Trk_Ktr_HKT_K-transport"/>
</dbReference>
<dbReference type="SUPFAM" id="SSF51735">
    <property type="entry name" value="NAD(P)-binding Rossmann-fold domains"/>
    <property type="match status" value="1"/>
</dbReference>
<dbReference type="Proteomes" id="UP000640489">
    <property type="component" value="Unassembled WGS sequence"/>
</dbReference>
<keyword evidence="1" id="KW-0812">Transmembrane</keyword>
<evidence type="ECO:0000256" key="1">
    <source>
        <dbReference type="SAM" id="Phobius"/>
    </source>
</evidence>
<gene>
    <name evidence="3" type="ORF">ISU07_12960</name>
</gene>
<dbReference type="InterPro" id="IPR036291">
    <property type="entry name" value="NAD(P)-bd_dom_sf"/>
</dbReference>
<protein>
    <submittedName>
        <fullName evidence="3">TrkA family potassium uptake protein</fullName>
    </submittedName>
</protein>
<feature type="transmembrane region" description="Helical" evidence="1">
    <location>
        <begin position="99"/>
        <end position="124"/>
    </location>
</feature>
<comment type="caution">
    <text evidence="3">The sequence shown here is derived from an EMBL/GenBank/DDBJ whole genome shotgun (WGS) entry which is preliminary data.</text>
</comment>
<dbReference type="InterPro" id="IPR036721">
    <property type="entry name" value="RCK_C_sf"/>
</dbReference>
<dbReference type="Pfam" id="PF02254">
    <property type="entry name" value="TrkA_N"/>
    <property type="match status" value="1"/>
</dbReference>
<accession>A0A930YER9</accession>
<dbReference type="RefSeq" id="WP_194707219.1">
    <property type="nucleotide sequence ID" value="NZ_JADKPN010000007.1"/>
</dbReference>
<dbReference type="Gene3D" id="3.40.50.720">
    <property type="entry name" value="NAD(P)-binding Rossmann-like Domain"/>
    <property type="match status" value="1"/>
</dbReference>
<keyword evidence="4" id="KW-1185">Reference proteome</keyword>
<organism evidence="3 4">
    <name type="scientific">Nocardioides islandensis</name>
    <dbReference type="NCBI Taxonomy" id="433663"/>
    <lineage>
        <taxon>Bacteria</taxon>
        <taxon>Bacillati</taxon>
        <taxon>Actinomycetota</taxon>
        <taxon>Actinomycetes</taxon>
        <taxon>Propionibacteriales</taxon>
        <taxon>Nocardioidaceae</taxon>
        <taxon>Nocardioides</taxon>
    </lineage>
</organism>
<evidence type="ECO:0000259" key="2">
    <source>
        <dbReference type="PROSITE" id="PS51201"/>
    </source>
</evidence>
<evidence type="ECO:0000313" key="3">
    <source>
        <dbReference type="EMBL" id="MBF4764038.1"/>
    </source>
</evidence>
<dbReference type="GO" id="GO:0006813">
    <property type="term" value="P:potassium ion transport"/>
    <property type="evidence" value="ECO:0007669"/>
    <property type="project" value="InterPro"/>
</dbReference>
<dbReference type="EMBL" id="JADKPN010000007">
    <property type="protein sequence ID" value="MBF4764038.1"/>
    <property type="molecule type" value="Genomic_DNA"/>
</dbReference>
<feature type="domain" description="RCK N-terminal" evidence="2">
    <location>
        <begin position="140"/>
        <end position="261"/>
    </location>
</feature>
<name>A0A930YER9_9ACTN</name>
<sequence>MRLRARGLVTALFAAPLLRRIGYHVQVMTRNVDKTFFVRLFAGLFFVVLVAALGVNAFEGDRSSVGGWFGDLGENFYWGVTTVMGAGDSSHVTSVVGFVISWLLVLFGVAIVATITGALVGFLIDFLLKEGQGMGASGYRDHIVVCGWNSTARELIAELDGDDYDRKIVLIHEADKNPGGPGVYFVNGDVTSADDLRRAGIEEAMAAVVCPADASNEADMRSILTVMAIESIAPQVRTVVEVNNPAHVEHFRRAKADEIMVTSRIASRLLARSSLYPGLAELVTDIVSGGEGSELYRVNLPDEYIGLTIDELSSKLRSEHKATLLAIGRGGRAFVNPHPEFRLEIGDDALVVAESLGTLEPMDADYTETSPAT</sequence>
<dbReference type="PROSITE" id="PS51201">
    <property type="entry name" value="RCK_N"/>
    <property type="match status" value="1"/>
</dbReference>
<dbReference type="PANTHER" id="PTHR43833">
    <property type="entry name" value="POTASSIUM CHANNEL PROTEIN 2-RELATED-RELATED"/>
    <property type="match status" value="1"/>
</dbReference>
<keyword evidence="1" id="KW-0472">Membrane</keyword>
<evidence type="ECO:0000313" key="4">
    <source>
        <dbReference type="Proteomes" id="UP000640489"/>
    </source>
</evidence>
<dbReference type="SUPFAM" id="SSF116726">
    <property type="entry name" value="TrkA C-terminal domain-like"/>
    <property type="match status" value="1"/>
</dbReference>
<reference evidence="3" key="1">
    <citation type="submission" date="2020-11" db="EMBL/GenBank/DDBJ databases">
        <title>Nocardioides sp. nov., isolated from Soil of Cynanchum wilfordii Hemsley rhizosphere.</title>
        <authorList>
            <person name="Lee J.-S."/>
            <person name="Suh M.K."/>
            <person name="Kim J.-S."/>
        </authorList>
    </citation>
    <scope>NUCLEOTIDE SEQUENCE</scope>
    <source>
        <strain evidence="3">KCTC 19275</strain>
    </source>
</reference>
<feature type="transmembrane region" description="Helical" evidence="1">
    <location>
        <begin position="36"/>
        <end position="58"/>
    </location>
</feature>
<dbReference type="Gene3D" id="1.10.287.70">
    <property type="match status" value="1"/>
</dbReference>
<dbReference type="AlphaFoldDB" id="A0A930YER9"/>
<dbReference type="Gene3D" id="3.30.70.1450">
    <property type="entry name" value="Regulator of K+ conductance, C-terminal domain"/>
    <property type="match status" value="1"/>
</dbReference>